<dbReference type="Pfam" id="PF07647">
    <property type="entry name" value="SAM_2"/>
    <property type="match status" value="1"/>
</dbReference>
<dbReference type="PANTHER" id="PTHR46877">
    <property type="entry name" value="EPH RECEPTOR A5"/>
    <property type="match status" value="1"/>
</dbReference>
<dbReference type="SUPFAM" id="SSF47769">
    <property type="entry name" value="SAM/Pointed domain"/>
    <property type="match status" value="1"/>
</dbReference>
<dbReference type="InterPro" id="IPR013783">
    <property type="entry name" value="Ig-like_fold"/>
</dbReference>
<dbReference type="InterPro" id="IPR000719">
    <property type="entry name" value="Prot_kinase_dom"/>
</dbReference>
<dbReference type="InterPro" id="IPR050449">
    <property type="entry name" value="Ephrin_rcpt_TKs"/>
</dbReference>
<dbReference type="InterPro" id="IPR013761">
    <property type="entry name" value="SAM/pointed_sf"/>
</dbReference>
<dbReference type="PROSITE" id="PS50011">
    <property type="entry name" value="PROTEIN_KINASE_DOM"/>
    <property type="match status" value="1"/>
</dbReference>
<dbReference type="Gene3D" id="1.10.510.10">
    <property type="entry name" value="Transferase(Phosphotransferase) domain 1"/>
    <property type="match status" value="1"/>
</dbReference>
<keyword evidence="7" id="KW-0472">Membrane</keyword>
<dbReference type="PRINTS" id="PR00109">
    <property type="entry name" value="TYRKINASE"/>
</dbReference>
<organism evidence="14 15">
    <name type="scientific">Pipistrellus nathusii</name>
    <name type="common">Nathusius' pipistrelle</name>
    <dbReference type="NCBI Taxonomy" id="59473"/>
    <lineage>
        <taxon>Eukaryota</taxon>
        <taxon>Metazoa</taxon>
        <taxon>Chordata</taxon>
        <taxon>Craniata</taxon>
        <taxon>Vertebrata</taxon>
        <taxon>Euteleostomi</taxon>
        <taxon>Mammalia</taxon>
        <taxon>Eutheria</taxon>
        <taxon>Laurasiatheria</taxon>
        <taxon>Chiroptera</taxon>
        <taxon>Yangochiroptera</taxon>
        <taxon>Vespertilionidae</taxon>
        <taxon>Pipistrellus</taxon>
    </lineage>
</organism>
<feature type="domain" description="Eph LBD" evidence="13">
    <location>
        <begin position="35"/>
        <end position="216"/>
    </location>
</feature>
<accession>A0ABN9ZVI5</accession>
<evidence type="ECO:0000256" key="5">
    <source>
        <dbReference type="ARBA" id="ARBA00022840"/>
    </source>
</evidence>
<evidence type="ECO:0000259" key="10">
    <source>
        <dbReference type="PROSITE" id="PS50011"/>
    </source>
</evidence>
<gene>
    <name evidence="14" type="ORF">MPIPNATIZW_LOCUS9270</name>
</gene>
<dbReference type="InterPro" id="IPR003961">
    <property type="entry name" value="FN3_dom"/>
</dbReference>
<dbReference type="PIRSF" id="PIRSF000666">
    <property type="entry name" value="TyrPK_ephrin_receptor"/>
    <property type="match status" value="1"/>
</dbReference>
<feature type="chain" id="PRO_5046885194" description="EPH receptor A10" evidence="9">
    <location>
        <begin position="34"/>
        <end position="1024"/>
    </location>
</feature>
<keyword evidence="3" id="KW-0677">Repeat</keyword>
<dbReference type="Gene3D" id="1.10.150.50">
    <property type="entry name" value="Transcription Factor, Ets-1"/>
    <property type="match status" value="1"/>
</dbReference>
<evidence type="ECO:0000256" key="1">
    <source>
        <dbReference type="ARBA" id="ARBA00004167"/>
    </source>
</evidence>
<dbReference type="CDD" id="cd00063">
    <property type="entry name" value="FN3"/>
    <property type="match status" value="2"/>
</dbReference>
<protein>
    <recommendedName>
        <fullName evidence="16">EPH receptor A10</fullName>
    </recommendedName>
</protein>
<dbReference type="Pfam" id="PF00041">
    <property type="entry name" value="fn3"/>
    <property type="match status" value="2"/>
</dbReference>
<dbReference type="PROSITE" id="PS00791">
    <property type="entry name" value="RECEPTOR_TYR_KIN_V_2"/>
    <property type="match status" value="1"/>
</dbReference>
<evidence type="ECO:0000313" key="14">
    <source>
        <dbReference type="EMBL" id="CAK6440964.1"/>
    </source>
</evidence>
<dbReference type="SUPFAM" id="SSF56112">
    <property type="entry name" value="Protein kinase-like (PK-like)"/>
    <property type="match status" value="1"/>
</dbReference>
<comment type="subcellular location">
    <subcellularLocation>
        <location evidence="1">Membrane</location>
        <topology evidence="1">Single-pass membrane protein</topology>
    </subcellularLocation>
</comment>
<evidence type="ECO:0000256" key="8">
    <source>
        <dbReference type="ARBA" id="ARBA00023170"/>
    </source>
</evidence>
<dbReference type="SMART" id="SM01411">
    <property type="entry name" value="Ephrin_rec_like"/>
    <property type="match status" value="1"/>
</dbReference>
<dbReference type="Pfam" id="PF01404">
    <property type="entry name" value="Ephrin_lbd"/>
    <property type="match status" value="1"/>
</dbReference>
<feature type="domain" description="Fibronectin type-III" evidence="12">
    <location>
        <begin position="340"/>
        <end position="451"/>
    </location>
</feature>
<dbReference type="InterPro" id="IPR016257">
    <property type="entry name" value="Tyr_kinase_ephrin_rcpt"/>
</dbReference>
<feature type="domain" description="Protein kinase" evidence="10">
    <location>
        <begin position="644"/>
        <end position="899"/>
    </location>
</feature>
<dbReference type="Gene3D" id="2.60.120.260">
    <property type="entry name" value="Galactose-binding domain-like"/>
    <property type="match status" value="1"/>
</dbReference>
<feature type="signal peptide" evidence="9">
    <location>
        <begin position="1"/>
        <end position="33"/>
    </location>
</feature>
<dbReference type="PROSITE" id="PS50853">
    <property type="entry name" value="FN3"/>
    <property type="match status" value="2"/>
</dbReference>
<reference evidence="14" key="1">
    <citation type="submission" date="2023-12" db="EMBL/GenBank/DDBJ databases">
        <authorList>
            <person name="Brown T."/>
        </authorList>
    </citation>
    <scope>NUCLEOTIDE SEQUENCE</scope>
</reference>
<dbReference type="InterPro" id="IPR001090">
    <property type="entry name" value="Ephrin_rcpt_lig-bd_dom"/>
</dbReference>
<evidence type="ECO:0000256" key="6">
    <source>
        <dbReference type="ARBA" id="ARBA00022989"/>
    </source>
</evidence>
<keyword evidence="4" id="KW-0547">Nucleotide-binding</keyword>
<dbReference type="InterPro" id="IPR001245">
    <property type="entry name" value="Ser-Thr/Tyr_kinase_cat_dom"/>
</dbReference>
<dbReference type="InterPro" id="IPR008979">
    <property type="entry name" value="Galactose-bd-like_sf"/>
</dbReference>
<evidence type="ECO:0000313" key="15">
    <source>
        <dbReference type="Proteomes" id="UP001314169"/>
    </source>
</evidence>
<keyword evidence="15" id="KW-1185">Reference proteome</keyword>
<dbReference type="InterPro" id="IPR027936">
    <property type="entry name" value="Eph_TM"/>
</dbReference>
<evidence type="ECO:0000259" key="13">
    <source>
        <dbReference type="PROSITE" id="PS51550"/>
    </source>
</evidence>
<evidence type="ECO:0000256" key="7">
    <source>
        <dbReference type="ARBA" id="ARBA00023136"/>
    </source>
</evidence>
<dbReference type="Pfam" id="PF07714">
    <property type="entry name" value="PK_Tyr_Ser-Thr"/>
    <property type="match status" value="1"/>
</dbReference>
<dbReference type="Gene3D" id="2.60.40.1770">
    <property type="entry name" value="ephrin a2 ectodomain"/>
    <property type="match status" value="1"/>
</dbReference>
<dbReference type="PROSITE" id="PS50105">
    <property type="entry name" value="SAM_DOMAIN"/>
    <property type="match status" value="1"/>
</dbReference>
<evidence type="ECO:0000256" key="2">
    <source>
        <dbReference type="ARBA" id="ARBA00022692"/>
    </source>
</evidence>
<evidence type="ECO:0000256" key="3">
    <source>
        <dbReference type="ARBA" id="ARBA00022737"/>
    </source>
</evidence>
<evidence type="ECO:0000256" key="4">
    <source>
        <dbReference type="ARBA" id="ARBA00022741"/>
    </source>
</evidence>
<dbReference type="InterPro" id="IPR001660">
    <property type="entry name" value="SAM"/>
</dbReference>
<dbReference type="InterPro" id="IPR001426">
    <property type="entry name" value="Tyr_kinase_rcpt_V_CS"/>
</dbReference>
<dbReference type="SMART" id="SM00615">
    <property type="entry name" value="EPH_lbd"/>
    <property type="match status" value="1"/>
</dbReference>
<keyword evidence="5" id="KW-0067">ATP-binding</keyword>
<dbReference type="SUPFAM" id="SSF49265">
    <property type="entry name" value="Fibronectin type III"/>
    <property type="match status" value="1"/>
</dbReference>
<evidence type="ECO:0000259" key="12">
    <source>
        <dbReference type="PROSITE" id="PS50853"/>
    </source>
</evidence>
<dbReference type="InterPro" id="IPR036116">
    <property type="entry name" value="FN3_sf"/>
</dbReference>
<dbReference type="Gene3D" id="3.30.200.20">
    <property type="entry name" value="Phosphorylase Kinase, domain 1"/>
    <property type="match status" value="1"/>
</dbReference>
<evidence type="ECO:0008006" key="16">
    <source>
        <dbReference type="Google" id="ProtNLM"/>
    </source>
</evidence>
<dbReference type="PROSITE" id="PS51550">
    <property type="entry name" value="EPH_LBD"/>
    <property type="match status" value="1"/>
</dbReference>
<proteinExistence type="predicted"/>
<feature type="domain" description="SAM" evidence="11">
    <location>
        <begin position="932"/>
        <end position="996"/>
    </location>
</feature>
<dbReference type="InterPro" id="IPR011009">
    <property type="entry name" value="Kinase-like_dom_sf"/>
</dbReference>
<name>A0ABN9ZVI5_PIPNA</name>
<dbReference type="SUPFAM" id="SSF49785">
    <property type="entry name" value="Galactose-binding domain-like"/>
    <property type="match status" value="1"/>
</dbReference>
<dbReference type="PANTHER" id="PTHR46877:SF16">
    <property type="entry name" value="EPHRIN TYPE-A RECEPTOR 10"/>
    <property type="match status" value="1"/>
</dbReference>
<keyword evidence="6" id="KW-1133">Transmembrane helix</keyword>
<dbReference type="Gene3D" id="2.60.40.10">
    <property type="entry name" value="Immunoglobulins"/>
    <property type="match status" value="2"/>
</dbReference>
<evidence type="ECO:0000259" key="11">
    <source>
        <dbReference type="PROSITE" id="PS50105"/>
    </source>
</evidence>
<keyword evidence="2" id="KW-0812">Transmembrane</keyword>
<dbReference type="Gene3D" id="2.10.50.10">
    <property type="entry name" value="Tumor Necrosis Factor Receptor, subunit A, domain 2"/>
    <property type="match status" value="1"/>
</dbReference>
<dbReference type="Pfam" id="PF14575">
    <property type="entry name" value="EphA2_TM"/>
    <property type="match status" value="1"/>
</dbReference>
<dbReference type="SMART" id="SM00454">
    <property type="entry name" value="SAM"/>
    <property type="match status" value="1"/>
</dbReference>
<keyword evidence="8" id="KW-0675">Receptor</keyword>
<dbReference type="Pfam" id="PF25599">
    <property type="entry name" value="Ephrin_CRD"/>
    <property type="match status" value="1"/>
</dbReference>
<feature type="domain" description="Fibronectin type-III" evidence="12">
    <location>
        <begin position="455"/>
        <end position="553"/>
    </location>
</feature>
<keyword evidence="9" id="KW-0732">Signal</keyword>
<evidence type="ECO:0000256" key="9">
    <source>
        <dbReference type="SAM" id="SignalP"/>
    </source>
</evidence>
<sequence length="1024" mass="110977">MEPGAGPHPLRQFICLVPLSLALLLGPGRPGTAEEVILLDSKASQVELGWTALPSNGWEEISGVDEHDRPIRTYQVCNVLEPNQDNWLQTGWISRGRGQRIFVELQFTLRDCSSIPGAAGTCKETFNVYYLETEADSGRGRPRPGSGRPRKIDTIAADESFTQGDLGERKMKLNTEVRELGPLSRRGFHLAFQDVGACVALVSVRVYYKQCRATVRGLAAFPATAAESAFSTLVEVPGTCVAHSEGEPGSPPRMHCGADGEWLVPVGRCSCSAGFQERGDVCEACPPGFYKISPRRPLCSPCPEHSRALETASTVCVCQDSYARSPTDPPWASCTRPPSAPRDLQYSLSRSPLALRLRWLPPADSGGRSDVTYSLLCLRCGRGDPGACEPCGPRVAFVPRRAGLRERAATLLHLRPGARYTVRVAALNGVSGPAAAAGATYAQVTVSTGPGGPWEEDEIRRDRVEPQSVSLSWREPIPAGAAGANGTEYEIRYYEKGQNEQTYSTVKTGAPAVTVTNLKPATRYIFQIRAASPGPSWETQSFNPSIEVQTPGEAASGARDQSPAVVVTVVTISALLVLGSVMSVLAIWRRPCSYGKGGQDARDEEELYFHFKVPTRRTFMDPQSCGDPLQALHLFAKELDAKSVTVERSLGAGRFGELCCGCLQLPGRQGLPVAVHTLREGCSDSQRLSFLAEALTLGQFDHSHVVRLEGVVTRGSTLMIVTEYMSHGALDSFLRRHEGQMVAGQLLGLLPGLASAMKYLSEMGYVHRGLAARRVLVSSGLVCKVSGFGRGPRDRAEAVYTTMSGRSPALWAAPETLQFGHFSSASDVWSFGVVMWEVMAFGERPYWDMSSQDVIKAVEDGFRLPPPRNCPSPLHRLMLDCWQKDPGERPRFSQIHSILSKMVQDPEPPKCATAPCPRPPTPLADRAFSTFPSFGSVGAWLEALDLGRYKDSFTAAGYGSLEAVATMTAQDLVSLGISSAEHREALLSGVSALRARVLQLQGRGVQVFDNLGFCMEDKVIKTCL</sequence>
<dbReference type="Proteomes" id="UP001314169">
    <property type="component" value="Chromosome 2"/>
</dbReference>
<dbReference type="PROSITE" id="PS00790">
    <property type="entry name" value="RECEPTOR_TYR_KIN_V_1"/>
    <property type="match status" value="1"/>
</dbReference>
<dbReference type="SMART" id="SM00060">
    <property type="entry name" value="FN3"/>
    <property type="match status" value="2"/>
</dbReference>
<dbReference type="EMBL" id="OY882859">
    <property type="protein sequence ID" value="CAK6440964.1"/>
    <property type="molecule type" value="Genomic_DNA"/>
</dbReference>